<accession>A0A0M0G9L5</accession>
<organism evidence="1 2">
    <name type="scientific">Sporosarcina globispora</name>
    <name type="common">Bacillus globisporus</name>
    <dbReference type="NCBI Taxonomy" id="1459"/>
    <lineage>
        <taxon>Bacteria</taxon>
        <taxon>Bacillati</taxon>
        <taxon>Bacillota</taxon>
        <taxon>Bacilli</taxon>
        <taxon>Bacillales</taxon>
        <taxon>Caryophanaceae</taxon>
        <taxon>Sporosarcina</taxon>
    </lineage>
</organism>
<dbReference type="SUPFAM" id="SSF116922">
    <property type="entry name" value="YugE-like"/>
    <property type="match status" value="1"/>
</dbReference>
<dbReference type="Pfam" id="PF08958">
    <property type="entry name" value="DUF1871"/>
    <property type="match status" value="1"/>
</dbReference>
<dbReference type="RefSeq" id="WP_053433881.1">
    <property type="nucleotide sequence ID" value="NZ_LGUF01000007.1"/>
</dbReference>
<dbReference type="InterPro" id="IPR015053">
    <property type="entry name" value="DUF1871"/>
</dbReference>
<dbReference type="AlphaFoldDB" id="A0A0M0G9L5"/>
<dbReference type="InterPro" id="IPR023162">
    <property type="entry name" value="Apc36109-like_dom_sf"/>
</dbReference>
<name>A0A0M0G9L5_SPOGL</name>
<reference evidence="2" key="1">
    <citation type="submission" date="2015-07" db="EMBL/GenBank/DDBJ databases">
        <title>Fjat-10036 dsm4.</title>
        <authorList>
            <person name="Liu B."/>
            <person name="Wang J."/>
            <person name="Zhu Y."/>
            <person name="Liu G."/>
            <person name="Chen Q."/>
            <person name="Chen Z."/>
            <person name="Lan J."/>
            <person name="Che J."/>
            <person name="Ge C."/>
            <person name="Shi H."/>
            <person name="Pan Z."/>
            <person name="Liu X."/>
        </authorList>
    </citation>
    <scope>NUCLEOTIDE SEQUENCE [LARGE SCALE GENOMIC DNA]</scope>
    <source>
        <strain evidence="2">DSM 4</strain>
    </source>
</reference>
<evidence type="ECO:0008006" key="3">
    <source>
        <dbReference type="Google" id="ProtNLM"/>
    </source>
</evidence>
<comment type="caution">
    <text evidence="1">The sequence shown here is derived from an EMBL/GenBank/DDBJ whole genome shotgun (WGS) entry which is preliminary data.</text>
</comment>
<dbReference type="EMBL" id="LGUF01000007">
    <property type="protein sequence ID" value="KON86519.1"/>
    <property type="molecule type" value="Genomic_DNA"/>
</dbReference>
<evidence type="ECO:0000313" key="1">
    <source>
        <dbReference type="EMBL" id="KON86519.1"/>
    </source>
</evidence>
<dbReference type="Proteomes" id="UP000037109">
    <property type="component" value="Unassembled WGS sequence"/>
</dbReference>
<dbReference type="Gene3D" id="1.10.340.20">
    <property type="entry name" value="Apc36109-like domain"/>
    <property type="match status" value="1"/>
</dbReference>
<dbReference type="OrthoDB" id="2353632at2"/>
<evidence type="ECO:0000313" key="2">
    <source>
        <dbReference type="Proteomes" id="UP000037109"/>
    </source>
</evidence>
<dbReference type="PATRIC" id="fig|1459.3.peg.1391"/>
<sequence length="86" mass="9768">MEIQQTNLLLVYTLDQWDPLGVGPGNYDTEIADTVQAVHDLNDQEKLARKIQSIYEFSFEEIIPLEKCKEISGRLLEIKNNGSCAI</sequence>
<protein>
    <recommendedName>
        <fullName evidence="3">DUF1871 domain-containing protein</fullName>
    </recommendedName>
</protein>
<gene>
    <name evidence="1" type="ORF">AF332_06550</name>
</gene>
<proteinExistence type="predicted"/>
<keyword evidence="2" id="KW-1185">Reference proteome</keyword>